<evidence type="ECO:0000256" key="4">
    <source>
        <dbReference type="ARBA" id="ARBA00023004"/>
    </source>
</evidence>
<evidence type="ECO:0000313" key="7">
    <source>
        <dbReference type="EMBL" id="MBT0962954.1"/>
    </source>
</evidence>
<dbReference type="SUPFAM" id="SSF50022">
    <property type="entry name" value="ISP domain"/>
    <property type="match status" value="1"/>
</dbReference>
<dbReference type="Gene3D" id="3.90.380.10">
    <property type="entry name" value="Naphthalene 1,2-dioxygenase Alpha Subunit, Chain A, domain 1"/>
    <property type="match status" value="1"/>
</dbReference>
<keyword evidence="1" id="KW-0001">2Fe-2S</keyword>
<dbReference type="PROSITE" id="PS51296">
    <property type="entry name" value="RIESKE"/>
    <property type="match status" value="1"/>
</dbReference>
<dbReference type="CDD" id="cd08878">
    <property type="entry name" value="RHO_alpha_C_DMO-like"/>
    <property type="match status" value="1"/>
</dbReference>
<evidence type="ECO:0000259" key="6">
    <source>
        <dbReference type="PROSITE" id="PS51296"/>
    </source>
</evidence>
<evidence type="ECO:0000256" key="5">
    <source>
        <dbReference type="ARBA" id="ARBA00023014"/>
    </source>
</evidence>
<keyword evidence="2" id="KW-0479">Metal-binding</keyword>
<feature type="domain" description="Rieske" evidence="6">
    <location>
        <begin position="8"/>
        <end position="108"/>
    </location>
</feature>
<protein>
    <submittedName>
        <fullName evidence="7">Aromatic ring-hydroxylating dioxygenase subunit alpha</fullName>
    </submittedName>
</protein>
<keyword evidence="3" id="KW-0560">Oxidoreductase</keyword>
<dbReference type="PANTHER" id="PTHR21266:SF60">
    <property type="entry name" value="3-KETOSTEROID-9-ALPHA-MONOOXYGENASE, OXYGENASE COMPONENT"/>
    <property type="match status" value="1"/>
</dbReference>
<dbReference type="Proteomes" id="UP000694660">
    <property type="component" value="Unassembled WGS sequence"/>
</dbReference>
<evidence type="ECO:0000256" key="3">
    <source>
        <dbReference type="ARBA" id="ARBA00023002"/>
    </source>
</evidence>
<dbReference type="GO" id="GO:0046872">
    <property type="term" value="F:metal ion binding"/>
    <property type="evidence" value="ECO:0007669"/>
    <property type="project" value="UniProtKB-KW"/>
</dbReference>
<proteinExistence type="predicted"/>
<dbReference type="RefSeq" id="WP_214362901.1">
    <property type="nucleotide sequence ID" value="NZ_JAEKFT010000022.1"/>
</dbReference>
<evidence type="ECO:0000256" key="2">
    <source>
        <dbReference type="ARBA" id="ARBA00022723"/>
    </source>
</evidence>
<reference evidence="8" key="1">
    <citation type="journal article" date="2022" name="ISME J.">
        <title>Genetic and phylogenetic analysis of dissimilatory iodate-reducing bacteria identifies potential niches across the world's oceans.</title>
        <authorList>
            <person name="Reyes-Umana V."/>
            <person name="Henning Z."/>
            <person name="Lee K."/>
            <person name="Barnum T.P."/>
            <person name="Coates J.D."/>
        </authorList>
    </citation>
    <scope>NUCLEOTIDE SEQUENCE [LARGE SCALE GENOMIC DNA]</scope>
    <source>
        <strain evidence="8">IR12</strain>
    </source>
</reference>
<keyword evidence="5" id="KW-0411">Iron-sulfur</keyword>
<dbReference type="GO" id="GO:0051537">
    <property type="term" value="F:2 iron, 2 sulfur cluster binding"/>
    <property type="evidence" value="ECO:0007669"/>
    <property type="project" value="UniProtKB-KW"/>
</dbReference>
<accession>A0A944DAG3</accession>
<evidence type="ECO:0000313" key="8">
    <source>
        <dbReference type="Proteomes" id="UP000694660"/>
    </source>
</evidence>
<dbReference type="InterPro" id="IPR017941">
    <property type="entry name" value="Rieske_2Fe-2S"/>
</dbReference>
<comment type="caution">
    <text evidence="7">The sequence shown here is derived from an EMBL/GenBank/DDBJ whole genome shotgun (WGS) entry which is preliminary data.</text>
</comment>
<gene>
    <name evidence="7" type="ORF">I8J34_17360</name>
</gene>
<dbReference type="InterPro" id="IPR044043">
    <property type="entry name" value="VanA_C_cat"/>
</dbReference>
<dbReference type="PANTHER" id="PTHR21266">
    <property type="entry name" value="IRON-SULFUR DOMAIN CONTAINING PROTEIN"/>
    <property type="match status" value="1"/>
</dbReference>
<dbReference type="GO" id="GO:0051213">
    <property type="term" value="F:dioxygenase activity"/>
    <property type="evidence" value="ECO:0007669"/>
    <property type="project" value="UniProtKB-KW"/>
</dbReference>
<dbReference type="Gene3D" id="2.102.10.10">
    <property type="entry name" value="Rieske [2Fe-2S] iron-sulphur domain"/>
    <property type="match status" value="1"/>
</dbReference>
<evidence type="ECO:0000256" key="1">
    <source>
        <dbReference type="ARBA" id="ARBA00022714"/>
    </source>
</evidence>
<sequence>MTFQKNAWYVAAMASEIDDKPLGRRICGLPLAFFRGEGGQVAAVEDWCPHRGAPMSLGKVVDGKLVCGYHGLAMGCNGKAHSMPGQRVGGFPANRSYPVVERHGFIWLWPGDPDKADPALIHQPVWSGNADWAYGGGLYHIKCDYRLMVDNLMDLTHETYVHSTSIGQAEIDESPCRTRTEGDEVITSRFMENIIAPPFWQMALRANGLPDDQPVDRWQICHFTPPSHVMIEVGVALAGHGGHEAPTDKKASSLVVDFITPETETSIWYFWGMARDFRPGDAALTDSIREGQGKIFSEDLEMLERQQQNLLEWPGRNLLKLNIDTGGVQARRVIDRMIAADSAGEAEVTSA</sequence>
<keyword evidence="7" id="KW-0223">Dioxygenase</keyword>
<organism evidence="7 8">
    <name type="scientific">Denitromonas iodatirespirans</name>
    <dbReference type="NCBI Taxonomy" id="2795389"/>
    <lineage>
        <taxon>Bacteria</taxon>
        <taxon>Pseudomonadati</taxon>
        <taxon>Pseudomonadota</taxon>
        <taxon>Betaproteobacteria</taxon>
        <taxon>Rhodocyclales</taxon>
        <taxon>Zoogloeaceae</taxon>
        <taxon>Denitromonas</taxon>
    </lineage>
</organism>
<name>A0A944DAG3_DENI1</name>
<dbReference type="Pfam" id="PF19112">
    <property type="entry name" value="VanA_C"/>
    <property type="match status" value="1"/>
</dbReference>
<keyword evidence="4" id="KW-0408">Iron</keyword>
<dbReference type="AlphaFoldDB" id="A0A944DAG3"/>
<dbReference type="Pfam" id="PF00355">
    <property type="entry name" value="Rieske"/>
    <property type="match status" value="1"/>
</dbReference>
<dbReference type="EMBL" id="JAEKFT010000022">
    <property type="protein sequence ID" value="MBT0962954.1"/>
    <property type="molecule type" value="Genomic_DNA"/>
</dbReference>
<dbReference type="SUPFAM" id="SSF55961">
    <property type="entry name" value="Bet v1-like"/>
    <property type="match status" value="1"/>
</dbReference>
<dbReference type="InterPro" id="IPR050584">
    <property type="entry name" value="Cholesterol_7-desaturase"/>
</dbReference>
<keyword evidence="8" id="KW-1185">Reference proteome</keyword>
<dbReference type="InterPro" id="IPR036922">
    <property type="entry name" value="Rieske_2Fe-2S_sf"/>
</dbReference>